<dbReference type="AlphaFoldDB" id="A0A8S3DLU9"/>
<feature type="non-terminal residue" evidence="1">
    <location>
        <position position="58"/>
    </location>
</feature>
<sequence length="58" mass="6673">TEALHGRIERLKIKVTQLDSNVEEVTIQDVTNRKPFVSVTRIDQQIVNRATMPQSLRV</sequence>
<dbReference type="Proteomes" id="UP000681720">
    <property type="component" value="Unassembled WGS sequence"/>
</dbReference>
<dbReference type="EMBL" id="CAJOBJ010220916">
    <property type="protein sequence ID" value="CAF5032896.1"/>
    <property type="molecule type" value="Genomic_DNA"/>
</dbReference>
<comment type="caution">
    <text evidence="1">The sequence shown here is derived from an EMBL/GenBank/DDBJ whole genome shotgun (WGS) entry which is preliminary data.</text>
</comment>
<evidence type="ECO:0000313" key="2">
    <source>
        <dbReference type="Proteomes" id="UP000681720"/>
    </source>
</evidence>
<evidence type="ECO:0000313" key="1">
    <source>
        <dbReference type="EMBL" id="CAF5032896.1"/>
    </source>
</evidence>
<accession>A0A8S3DLU9</accession>
<proteinExistence type="predicted"/>
<reference evidence="1" key="1">
    <citation type="submission" date="2021-02" db="EMBL/GenBank/DDBJ databases">
        <authorList>
            <person name="Nowell W R."/>
        </authorList>
    </citation>
    <scope>NUCLEOTIDE SEQUENCE</scope>
</reference>
<feature type="non-terminal residue" evidence="1">
    <location>
        <position position="1"/>
    </location>
</feature>
<protein>
    <submittedName>
        <fullName evidence="1">Uncharacterized protein</fullName>
    </submittedName>
</protein>
<organism evidence="1 2">
    <name type="scientific">Rotaria magnacalcarata</name>
    <dbReference type="NCBI Taxonomy" id="392030"/>
    <lineage>
        <taxon>Eukaryota</taxon>
        <taxon>Metazoa</taxon>
        <taxon>Spiralia</taxon>
        <taxon>Gnathifera</taxon>
        <taxon>Rotifera</taxon>
        <taxon>Eurotatoria</taxon>
        <taxon>Bdelloidea</taxon>
        <taxon>Philodinida</taxon>
        <taxon>Philodinidae</taxon>
        <taxon>Rotaria</taxon>
    </lineage>
</organism>
<gene>
    <name evidence="1" type="ORF">GIL414_LOCUS58993</name>
</gene>
<name>A0A8S3DLU9_9BILA</name>